<evidence type="ECO:0000256" key="1">
    <source>
        <dbReference type="ARBA" id="ARBA00004651"/>
    </source>
</evidence>
<feature type="transmembrane region" description="Helical" evidence="6">
    <location>
        <begin position="201"/>
        <end position="221"/>
    </location>
</feature>
<feature type="transmembrane region" description="Helical" evidence="6">
    <location>
        <begin position="227"/>
        <end position="249"/>
    </location>
</feature>
<keyword evidence="5 6" id="KW-0472">Membrane</keyword>
<feature type="transmembrane region" description="Helical" evidence="6">
    <location>
        <begin position="307"/>
        <end position="331"/>
    </location>
</feature>
<dbReference type="eggNOG" id="COG2409">
    <property type="taxonomic scope" value="Bacteria"/>
</dbReference>
<evidence type="ECO:0000256" key="3">
    <source>
        <dbReference type="ARBA" id="ARBA00022692"/>
    </source>
</evidence>
<proteinExistence type="predicted"/>
<dbReference type="SUPFAM" id="SSF82866">
    <property type="entry name" value="Multidrug efflux transporter AcrB transmembrane domain"/>
    <property type="match status" value="2"/>
</dbReference>
<dbReference type="eggNOG" id="COG1511">
    <property type="taxonomic scope" value="Bacteria"/>
</dbReference>
<dbReference type="OrthoDB" id="7051771at2"/>
<evidence type="ECO:0000313" key="8">
    <source>
        <dbReference type="EMBL" id="ADB50137.1"/>
    </source>
</evidence>
<evidence type="ECO:0000256" key="4">
    <source>
        <dbReference type="ARBA" id="ARBA00022989"/>
    </source>
</evidence>
<dbReference type="EMBL" id="CP001854">
    <property type="protein sequence ID" value="ADB50137.1"/>
    <property type="molecule type" value="Genomic_DNA"/>
</dbReference>
<evidence type="ECO:0000313" key="9">
    <source>
        <dbReference type="Proteomes" id="UP000008229"/>
    </source>
</evidence>
<keyword evidence="4 6" id="KW-1133">Transmembrane helix</keyword>
<keyword evidence="9" id="KW-1185">Reference proteome</keyword>
<dbReference type="GO" id="GO:0005886">
    <property type="term" value="C:plasma membrane"/>
    <property type="evidence" value="ECO:0007669"/>
    <property type="project" value="UniProtKB-SubCell"/>
</dbReference>
<feature type="transmembrane region" description="Helical" evidence="6">
    <location>
        <begin position="929"/>
        <end position="954"/>
    </location>
</feature>
<reference evidence="9" key="2">
    <citation type="submission" date="2010-01" db="EMBL/GenBank/DDBJ databases">
        <title>The complete genome of Conexibacter woesei DSM 14684.</title>
        <authorList>
            <consortium name="US DOE Joint Genome Institute (JGI-PGF)"/>
            <person name="Lucas S."/>
            <person name="Copeland A."/>
            <person name="Lapidus A."/>
            <person name="Glavina del Rio T."/>
            <person name="Dalin E."/>
            <person name="Tice H."/>
            <person name="Bruce D."/>
            <person name="Goodwin L."/>
            <person name="Pitluck S."/>
            <person name="Kyrpides N."/>
            <person name="Mavromatis K."/>
            <person name="Ivanova N."/>
            <person name="Mikhailova N."/>
            <person name="Chertkov O."/>
            <person name="Brettin T."/>
            <person name="Detter J.C."/>
            <person name="Han C."/>
            <person name="Larimer F."/>
            <person name="Land M."/>
            <person name="Hauser L."/>
            <person name="Markowitz V."/>
            <person name="Cheng J.-F."/>
            <person name="Hugenholtz P."/>
            <person name="Woyke T."/>
            <person name="Wu D."/>
            <person name="Pukall R."/>
            <person name="Steenblock K."/>
            <person name="Schneider S."/>
            <person name="Klenk H.-P."/>
            <person name="Eisen J.A."/>
        </authorList>
    </citation>
    <scope>NUCLEOTIDE SEQUENCE [LARGE SCALE GENOMIC DNA]</scope>
    <source>
        <strain evidence="9">DSM 14684 / CIP 108061 / JCM 11494 / NBRC 100937 / ID131577</strain>
    </source>
</reference>
<organism evidence="8 9">
    <name type="scientific">Conexibacter woesei (strain DSM 14684 / CCUG 47730 / CIP 108061 / JCM 11494 / NBRC 100937 / ID131577)</name>
    <dbReference type="NCBI Taxonomy" id="469383"/>
    <lineage>
        <taxon>Bacteria</taxon>
        <taxon>Bacillati</taxon>
        <taxon>Actinomycetota</taxon>
        <taxon>Thermoleophilia</taxon>
        <taxon>Solirubrobacterales</taxon>
        <taxon>Conexibacteraceae</taxon>
        <taxon>Conexibacter</taxon>
    </lineage>
</organism>
<dbReference type="PANTHER" id="PTHR33406:SF13">
    <property type="entry name" value="MEMBRANE PROTEIN YDFJ"/>
    <property type="match status" value="1"/>
</dbReference>
<protein>
    <submittedName>
        <fullName evidence="8">MMPL domain protein</fullName>
    </submittedName>
</protein>
<feature type="transmembrane region" description="Helical" evidence="6">
    <location>
        <begin position="892"/>
        <end position="917"/>
    </location>
</feature>
<evidence type="ECO:0000256" key="6">
    <source>
        <dbReference type="SAM" id="Phobius"/>
    </source>
</evidence>
<keyword evidence="3 6" id="KW-0812">Transmembrane</keyword>
<dbReference type="Gene3D" id="1.20.1640.10">
    <property type="entry name" value="Multidrug efflux transporter AcrB transmembrane domain"/>
    <property type="match status" value="2"/>
</dbReference>
<dbReference type="STRING" id="469383.Cwoe_1710"/>
<dbReference type="Proteomes" id="UP000008229">
    <property type="component" value="Chromosome"/>
</dbReference>
<evidence type="ECO:0000256" key="2">
    <source>
        <dbReference type="ARBA" id="ARBA00022475"/>
    </source>
</evidence>
<feature type="transmembrane region" description="Helical" evidence="6">
    <location>
        <begin position="975"/>
        <end position="997"/>
    </location>
</feature>
<dbReference type="KEGG" id="cwo:Cwoe_1710"/>
<dbReference type="HOGENOM" id="CLU_290975_0_0_11"/>
<feature type="transmembrane region" description="Helical" evidence="6">
    <location>
        <begin position="361"/>
        <end position="381"/>
    </location>
</feature>
<accession>D3F161</accession>
<dbReference type="Pfam" id="PF03176">
    <property type="entry name" value="MMPL"/>
    <property type="match status" value="2"/>
</dbReference>
<feature type="transmembrane region" description="Helical" evidence="6">
    <location>
        <begin position="1003"/>
        <end position="1027"/>
    </location>
</feature>
<evidence type="ECO:0000259" key="7">
    <source>
        <dbReference type="Pfam" id="PF03176"/>
    </source>
</evidence>
<keyword evidence="2" id="KW-1003">Cell membrane</keyword>
<feature type="transmembrane region" description="Helical" evidence="6">
    <location>
        <begin position="279"/>
        <end position="301"/>
    </location>
</feature>
<name>D3F161_CONWI</name>
<feature type="domain" description="Membrane transport protein MMPL" evidence="7">
    <location>
        <begin position="806"/>
        <end position="1041"/>
    </location>
</feature>
<dbReference type="InterPro" id="IPR050545">
    <property type="entry name" value="Mycobact_MmpL"/>
</dbReference>
<dbReference type="RefSeq" id="WP_012933188.1">
    <property type="nucleotide sequence ID" value="NC_013739.1"/>
</dbReference>
<dbReference type="PANTHER" id="PTHR33406">
    <property type="entry name" value="MEMBRANE PROTEIN MJ1562-RELATED"/>
    <property type="match status" value="1"/>
</dbReference>
<sequence length="1050" mass="109373" precursor="true">MRFLARLALRRPGPIPLLLVWAVALVAALLLAPSAREQLRETDLQIPGTTSTRAAELTQERFGGTIAMAVLLKAPPARAALLEREGPRIVARLARIDGVQVLSPWAPGGARVLREPRGEALLTLQVRKDFQQISDETTPAVQRVLDEAVRPPLRAELTGLAPLMRALNERSLDSLHRGELIALPVLFVMLLLIFRSPIAALVPLVAGLLVTRIGVALMGVIGERVAIDALALNMVTMIGLALGVDYSLLVVSRFREELAAGRPVAEAVEEVTVRAGRTVLFAGTALAVGMVGALLIAPGSLLVSATVGVLVATALAVLVALLAMPAGLVLLGRNVNRWQFGGERGGSPWVRIAGRALRRPGAAAFFVLLPLLVLSLPAIGLNTGPPHVANLPPDDPARMSYEAFERDRGAGWAAPFEVVFAAQGPITTTQRLRALKRFQQRASRLDGVAAVLGPADLLDRAALLRRATREALDSGSPIVRLERGLRSATGGTAELRDGLATGADGARQLADGLDRAAGGAGEIAGGVRGAAPQSQRLADGVARTGRGAERLTEGIGRAAPSVRTLQRNLDVLADSLAQADRDAPTKLFEPLDDAQTAIQSALRELGSISPAAAADPHVVRAREEVADALIRLGDLSLNLSSATTALNTDALAARELSRGVRRLRRGLRTLEQGSGRLDDGIAQTAAGAAALARGMRRLEGGTGALDAGLRALLDGPDGRGGARALAAGLEAAVAGTNRLGGGTQRMLDGVVRVRERNDRRQAQLRNSGTDADATIGSGYFVLAAIDGSEPQTRTNVAFATDAAGGGSTARVIVVPRGGPFDAGSPALQAALTREAKGTAAELDAHALVGGPAVLLDDFDSETTARFPFLVLALVVLTFVALLLLFRSVVLAFVAVALNLVTVGAALGVLVICFQGEAPLLGGPGYLDAIALSGIFAIVFGLSIDYEVFLISRLLEGRAVTGTTDGAIRYGLEKTATIITGAAVVMAAVFLAFALSPVTNTRQFGVGLTVAVLLDATVVRLILLPALVRLFGERTWPASVRISDRGSTPAE</sequence>
<dbReference type="InterPro" id="IPR004869">
    <property type="entry name" value="MMPL_dom"/>
</dbReference>
<gene>
    <name evidence="8" type="ordered locus">Cwoe_1710</name>
</gene>
<feature type="domain" description="Membrane transport protein MMPL" evidence="7">
    <location>
        <begin position="45"/>
        <end position="361"/>
    </location>
</feature>
<feature type="transmembrane region" description="Helical" evidence="6">
    <location>
        <begin position="866"/>
        <end position="885"/>
    </location>
</feature>
<comment type="subcellular location">
    <subcellularLocation>
        <location evidence="1">Cell membrane</location>
        <topology evidence="1">Multi-pass membrane protein</topology>
    </subcellularLocation>
</comment>
<reference evidence="8 9" key="1">
    <citation type="journal article" date="2010" name="Stand. Genomic Sci.">
        <title>Complete genome sequence of Conexibacter woesei type strain (ID131577).</title>
        <authorList>
            <person name="Pukall R."/>
            <person name="Lapidus A."/>
            <person name="Glavina Del Rio T."/>
            <person name="Copeland A."/>
            <person name="Tice H."/>
            <person name="Cheng J.-F."/>
            <person name="Lucas S."/>
            <person name="Chen F."/>
            <person name="Nolan M."/>
            <person name="Bruce D."/>
            <person name="Goodwin L."/>
            <person name="Pitluck S."/>
            <person name="Mavromatis K."/>
            <person name="Ivanova N."/>
            <person name="Ovchinnikova G."/>
            <person name="Pati A."/>
            <person name="Chen A."/>
            <person name="Palaniappan K."/>
            <person name="Land M."/>
            <person name="Hauser L."/>
            <person name="Chang Y.-J."/>
            <person name="Jeffries C.D."/>
            <person name="Chain P."/>
            <person name="Meincke L."/>
            <person name="Sims D."/>
            <person name="Brettin T."/>
            <person name="Detter J.C."/>
            <person name="Rohde M."/>
            <person name="Goeker M."/>
            <person name="Bristow J."/>
            <person name="Eisen J.A."/>
            <person name="Markowitz V."/>
            <person name="Kyrpides N.C."/>
            <person name="Klenk H.-P."/>
            <person name="Hugenholtz P."/>
        </authorList>
    </citation>
    <scope>NUCLEOTIDE SEQUENCE [LARGE SCALE GENOMIC DNA]</scope>
    <source>
        <strain evidence="9">DSM 14684 / CIP 108061 / JCM 11494 / NBRC 100937 / ID131577</strain>
    </source>
</reference>
<evidence type="ECO:0000256" key="5">
    <source>
        <dbReference type="ARBA" id="ARBA00023136"/>
    </source>
</evidence>
<dbReference type="AlphaFoldDB" id="D3F161"/>